<dbReference type="KEGG" id="nsl:BOX37_08445"/>
<sequence length="223" mass="24142">MFVDNSDTGLVIAGLRRYNVFTAVFFLGRHRRLLTELAAISRAAPGERALDIGCGPGKLVRALGAAVGGSGVAVGVDPSETAITDNRRRDRAANHRYERGPAQELPFADAEFDVVTCTFVMHHVPEQHRDAALAEMWRVLRPGGRVLLADAAPAPWMRRVFARRSGDPFAEVDIRRYAEQLRAVGFTDLDYTDSRYQTGILTAVKPEGSAPPDGSADVVGGLG</sequence>
<dbReference type="SUPFAM" id="SSF53335">
    <property type="entry name" value="S-adenosyl-L-methionine-dependent methyltransferases"/>
    <property type="match status" value="1"/>
</dbReference>
<dbReference type="GO" id="GO:0008168">
    <property type="term" value="F:methyltransferase activity"/>
    <property type="evidence" value="ECO:0007669"/>
    <property type="project" value="TreeGrafter"/>
</dbReference>
<feature type="domain" description="Methyltransferase" evidence="1">
    <location>
        <begin position="50"/>
        <end position="144"/>
    </location>
</feature>
<evidence type="ECO:0000313" key="2">
    <source>
        <dbReference type="EMBL" id="APE38134.1"/>
    </source>
</evidence>
<name>A0A1J0W1J5_9NOCA</name>
<evidence type="ECO:0000313" key="3">
    <source>
        <dbReference type="Proteomes" id="UP000183810"/>
    </source>
</evidence>
<gene>
    <name evidence="2" type="ORF">BOX37_08445</name>
</gene>
<dbReference type="OrthoDB" id="9808140at2"/>
<dbReference type="InterPro" id="IPR029063">
    <property type="entry name" value="SAM-dependent_MTases_sf"/>
</dbReference>
<protein>
    <recommendedName>
        <fullName evidence="1">Methyltransferase domain-containing protein</fullName>
    </recommendedName>
</protein>
<dbReference type="Pfam" id="PF13649">
    <property type="entry name" value="Methyltransf_25"/>
    <property type="match status" value="1"/>
</dbReference>
<dbReference type="CDD" id="cd02440">
    <property type="entry name" value="AdoMet_MTases"/>
    <property type="match status" value="1"/>
</dbReference>
<dbReference type="InterPro" id="IPR041698">
    <property type="entry name" value="Methyltransf_25"/>
</dbReference>
<keyword evidence="3" id="KW-1185">Reference proteome</keyword>
<dbReference type="Proteomes" id="UP000183810">
    <property type="component" value="Chromosome"/>
</dbReference>
<dbReference type="AlphaFoldDB" id="A0A1J0W1J5"/>
<proteinExistence type="predicted"/>
<dbReference type="InterPro" id="IPR050508">
    <property type="entry name" value="Methyltransf_Superfamily"/>
</dbReference>
<dbReference type="PANTHER" id="PTHR42912">
    <property type="entry name" value="METHYLTRANSFERASE"/>
    <property type="match status" value="1"/>
</dbReference>
<evidence type="ECO:0000259" key="1">
    <source>
        <dbReference type="Pfam" id="PF13649"/>
    </source>
</evidence>
<dbReference type="Gene3D" id="3.40.50.150">
    <property type="entry name" value="Vaccinia Virus protein VP39"/>
    <property type="match status" value="1"/>
</dbReference>
<accession>A0A1J0W1J5</accession>
<dbReference type="EMBL" id="CP018082">
    <property type="protein sequence ID" value="APE38134.1"/>
    <property type="molecule type" value="Genomic_DNA"/>
</dbReference>
<organism evidence="2 3">
    <name type="scientific">Nocardia mangyaensis</name>
    <dbReference type="NCBI Taxonomy" id="2213200"/>
    <lineage>
        <taxon>Bacteria</taxon>
        <taxon>Bacillati</taxon>
        <taxon>Actinomycetota</taxon>
        <taxon>Actinomycetes</taxon>
        <taxon>Mycobacteriales</taxon>
        <taxon>Nocardiaceae</taxon>
        <taxon>Nocardia</taxon>
    </lineage>
</organism>
<reference evidence="2" key="1">
    <citation type="submission" date="2016-11" db="EMBL/GenBank/DDBJ databases">
        <authorList>
            <person name="Jaros S."/>
            <person name="Januszkiewicz K."/>
            <person name="Wedrychowicz H."/>
        </authorList>
    </citation>
    <scope>NUCLEOTIDE SEQUENCE [LARGE SCALE GENOMIC DNA]</scope>
    <source>
        <strain evidence="2">Y48</strain>
    </source>
</reference>